<reference evidence="2 3" key="1">
    <citation type="submission" date="2024-01" db="EMBL/GenBank/DDBJ databases">
        <title>Draft genome sequence of Gordonia sp. LSe1-13.</title>
        <authorList>
            <person name="Suphannarot A."/>
            <person name="Mingma R."/>
        </authorList>
    </citation>
    <scope>NUCLEOTIDE SEQUENCE [LARGE SCALE GENOMIC DNA]</scope>
    <source>
        <strain evidence="2 3">LSe1-13</strain>
    </source>
</reference>
<keyword evidence="2" id="KW-0540">Nuclease</keyword>
<keyword evidence="3" id="KW-1185">Reference proteome</keyword>
<evidence type="ECO:0000313" key="2">
    <source>
        <dbReference type="EMBL" id="MEE3852621.1"/>
    </source>
</evidence>
<keyword evidence="2" id="KW-0255">Endonuclease</keyword>
<dbReference type="RefSeq" id="WP_330435515.1">
    <property type="nucleotide sequence ID" value="NZ_JAZDUF010000007.1"/>
</dbReference>
<dbReference type="GO" id="GO:0004519">
    <property type="term" value="F:endonuclease activity"/>
    <property type="evidence" value="ECO:0007669"/>
    <property type="project" value="UniProtKB-KW"/>
</dbReference>
<protein>
    <submittedName>
        <fullName evidence="2">HNH endonuclease signature motif containing protein</fullName>
    </submittedName>
</protein>
<feature type="domain" description="HNH nuclease" evidence="1">
    <location>
        <begin position="310"/>
        <end position="360"/>
    </location>
</feature>
<sequence length="419" mass="45265">MTVGESEADAMSRLTVLEELKSACAAAQVRETARVIELRAADEDLRNVPMKRRGRGLSAEIGLARKASPRKGAQFLGFARALADEMPHTMRALTSGELTEWRATILVRETAYLTRETREEMDRRICADSSTLDGVSDRALDALAKKHAYELDPHAVVARSARAEKDRRVGVRPAPDLMTTLSALLPMKQGVAVYASLKQHADSIVGADDRTHPQIMADTLVERVTGQSSAEKVPVAVNVVMSERTLLTDSDEAAEIPGFGPIPGHLARQMIADGTADDNETLSTIRRLFARPADGTLVSMDARSRTFPKSLAHFVAMRDRCCRTPYCGAPIAEIDHAHPHRDGGATTGVNGDGACRTHNRAKDADGWRYAVIDAPGGHRIEIQTPTGAVHESVAPPAIGHVPDTVSVVETRLRAMLNAA</sequence>
<dbReference type="Proteomes" id="UP001347146">
    <property type="component" value="Unassembled WGS sequence"/>
</dbReference>
<keyword evidence="2" id="KW-0378">Hydrolase</keyword>
<dbReference type="InterPro" id="IPR003615">
    <property type="entry name" value="HNH_nuc"/>
</dbReference>
<dbReference type="CDD" id="cd00085">
    <property type="entry name" value="HNHc"/>
    <property type="match status" value="1"/>
</dbReference>
<evidence type="ECO:0000313" key="3">
    <source>
        <dbReference type="Proteomes" id="UP001347146"/>
    </source>
</evidence>
<dbReference type="EMBL" id="JAZDUF010000007">
    <property type="protein sequence ID" value="MEE3852621.1"/>
    <property type="molecule type" value="Genomic_DNA"/>
</dbReference>
<comment type="caution">
    <text evidence="2">The sequence shown here is derived from an EMBL/GenBank/DDBJ whole genome shotgun (WGS) entry which is preliminary data.</text>
</comment>
<accession>A0ABU7MJ53</accession>
<gene>
    <name evidence="2" type="ORF">VZC37_19935</name>
</gene>
<organism evidence="2 3">
    <name type="scientific">Gordonia sesuvii</name>
    <dbReference type="NCBI Taxonomy" id="3116777"/>
    <lineage>
        <taxon>Bacteria</taxon>
        <taxon>Bacillati</taxon>
        <taxon>Actinomycetota</taxon>
        <taxon>Actinomycetes</taxon>
        <taxon>Mycobacteriales</taxon>
        <taxon>Gordoniaceae</taxon>
        <taxon>Gordonia</taxon>
    </lineage>
</organism>
<evidence type="ECO:0000259" key="1">
    <source>
        <dbReference type="SMART" id="SM00507"/>
    </source>
</evidence>
<dbReference type="Gene3D" id="1.10.30.50">
    <property type="match status" value="1"/>
</dbReference>
<proteinExistence type="predicted"/>
<name>A0ABU7MJ53_9ACTN</name>
<dbReference type="SMART" id="SM00507">
    <property type="entry name" value="HNHc"/>
    <property type="match status" value="1"/>
</dbReference>